<dbReference type="Gene3D" id="4.10.1060.10">
    <property type="entry name" value="Zinc finger, RanBP2-type"/>
    <property type="match status" value="1"/>
</dbReference>
<evidence type="ECO:0000256" key="1">
    <source>
        <dbReference type="ARBA" id="ARBA00022723"/>
    </source>
</evidence>
<evidence type="ECO:0000256" key="3">
    <source>
        <dbReference type="ARBA" id="ARBA00022833"/>
    </source>
</evidence>
<gene>
    <name evidence="6" type="ORF">PCOR1329_LOCUS70417</name>
</gene>
<dbReference type="Pfam" id="PF00641">
    <property type="entry name" value="Zn_ribbon_RanBP"/>
    <property type="match status" value="1"/>
</dbReference>
<evidence type="ECO:0000313" key="7">
    <source>
        <dbReference type="Proteomes" id="UP001189429"/>
    </source>
</evidence>
<dbReference type="InterPro" id="IPR036443">
    <property type="entry name" value="Znf_RanBP2_sf"/>
</dbReference>
<dbReference type="PANTHER" id="PTHR12999">
    <property type="entry name" value="ZINC FINGER RAN-BINDING DOMAIN-CONTAINING PROTEIN 2 ZRANB2-RELATED"/>
    <property type="match status" value="1"/>
</dbReference>
<name>A0ABN9WTI1_9DINO</name>
<comment type="caution">
    <text evidence="6">The sequence shown here is derived from an EMBL/GenBank/DDBJ whole genome shotgun (WGS) entry which is preliminary data.</text>
</comment>
<organism evidence="6 7">
    <name type="scientific">Prorocentrum cordatum</name>
    <dbReference type="NCBI Taxonomy" id="2364126"/>
    <lineage>
        <taxon>Eukaryota</taxon>
        <taxon>Sar</taxon>
        <taxon>Alveolata</taxon>
        <taxon>Dinophyceae</taxon>
        <taxon>Prorocentrales</taxon>
        <taxon>Prorocentraceae</taxon>
        <taxon>Prorocentrum</taxon>
    </lineage>
</organism>
<dbReference type="SMART" id="SM00547">
    <property type="entry name" value="ZnF_RBZ"/>
    <property type="match status" value="1"/>
</dbReference>
<keyword evidence="1" id="KW-0479">Metal-binding</keyword>
<accession>A0ABN9WTI1</accession>
<evidence type="ECO:0000256" key="2">
    <source>
        <dbReference type="ARBA" id="ARBA00022771"/>
    </source>
</evidence>
<dbReference type="InterPro" id="IPR001876">
    <property type="entry name" value="Znf_RanBP2"/>
</dbReference>
<evidence type="ECO:0000259" key="5">
    <source>
        <dbReference type="SMART" id="SM00547"/>
    </source>
</evidence>
<dbReference type="EMBL" id="CAUYUJ010019298">
    <property type="protein sequence ID" value="CAK0890113.1"/>
    <property type="molecule type" value="Genomic_DNA"/>
</dbReference>
<keyword evidence="7" id="KW-1185">Reference proteome</keyword>
<evidence type="ECO:0000256" key="4">
    <source>
        <dbReference type="SAM" id="MobiDB-lite"/>
    </source>
</evidence>
<dbReference type="PANTHER" id="PTHR12999:SF17">
    <property type="entry name" value="ZINC FINGER RAN-BINDING DOMAIN-CONTAINING PROTEIN 2"/>
    <property type="match status" value="1"/>
</dbReference>
<sequence length="118" mass="12213">MSLYDAFVMAAGKRLAPDQGGGPAKMARGAEGEEGQWSCAACGNVNFAGRLVCNMRKCGAPRPAGDGGVGMAPQHRGRAWRRTGSALAAEIRTSRASSSATCGSAGWPSRASPRTSWR</sequence>
<keyword evidence="3" id="KW-0862">Zinc</keyword>
<feature type="domain" description="RanBP2-type" evidence="5">
    <location>
        <begin position="35"/>
        <end position="61"/>
    </location>
</feature>
<proteinExistence type="predicted"/>
<dbReference type="Proteomes" id="UP001189429">
    <property type="component" value="Unassembled WGS sequence"/>
</dbReference>
<dbReference type="SUPFAM" id="SSF90209">
    <property type="entry name" value="Ran binding protein zinc finger-like"/>
    <property type="match status" value="1"/>
</dbReference>
<protein>
    <recommendedName>
        <fullName evidence="5">RanBP2-type domain-containing protein</fullName>
    </recommendedName>
</protein>
<reference evidence="6" key="1">
    <citation type="submission" date="2023-10" db="EMBL/GenBank/DDBJ databases">
        <authorList>
            <person name="Chen Y."/>
            <person name="Shah S."/>
            <person name="Dougan E. K."/>
            <person name="Thang M."/>
            <person name="Chan C."/>
        </authorList>
    </citation>
    <scope>NUCLEOTIDE SEQUENCE [LARGE SCALE GENOMIC DNA]</scope>
</reference>
<evidence type="ECO:0000313" key="6">
    <source>
        <dbReference type="EMBL" id="CAK0890113.1"/>
    </source>
</evidence>
<feature type="region of interest" description="Disordered" evidence="4">
    <location>
        <begin position="63"/>
        <end position="118"/>
    </location>
</feature>
<keyword evidence="2" id="KW-0863">Zinc-finger</keyword>